<organism evidence="1">
    <name type="scientific">Anguilla anguilla</name>
    <name type="common">European freshwater eel</name>
    <name type="synonym">Muraena anguilla</name>
    <dbReference type="NCBI Taxonomy" id="7936"/>
    <lineage>
        <taxon>Eukaryota</taxon>
        <taxon>Metazoa</taxon>
        <taxon>Chordata</taxon>
        <taxon>Craniata</taxon>
        <taxon>Vertebrata</taxon>
        <taxon>Euteleostomi</taxon>
        <taxon>Actinopterygii</taxon>
        <taxon>Neopterygii</taxon>
        <taxon>Teleostei</taxon>
        <taxon>Anguilliformes</taxon>
        <taxon>Anguillidae</taxon>
        <taxon>Anguilla</taxon>
    </lineage>
</organism>
<evidence type="ECO:0000313" key="1">
    <source>
        <dbReference type="EMBL" id="JAH93876.1"/>
    </source>
</evidence>
<reference evidence="1" key="2">
    <citation type="journal article" date="2015" name="Fish Shellfish Immunol.">
        <title>Early steps in the European eel (Anguilla anguilla)-Vibrio vulnificus interaction in the gills: Role of the RtxA13 toxin.</title>
        <authorList>
            <person name="Callol A."/>
            <person name="Pajuelo D."/>
            <person name="Ebbesson L."/>
            <person name="Teles M."/>
            <person name="MacKenzie S."/>
            <person name="Amaro C."/>
        </authorList>
    </citation>
    <scope>NUCLEOTIDE SEQUENCE</scope>
</reference>
<proteinExistence type="predicted"/>
<reference evidence="1" key="1">
    <citation type="submission" date="2014-11" db="EMBL/GenBank/DDBJ databases">
        <authorList>
            <person name="Amaro Gonzalez C."/>
        </authorList>
    </citation>
    <scope>NUCLEOTIDE SEQUENCE</scope>
</reference>
<dbReference type="AlphaFoldDB" id="A0A0E9WUG0"/>
<accession>A0A0E9WUG0</accession>
<name>A0A0E9WUG0_ANGAN</name>
<dbReference type="EMBL" id="GBXM01014701">
    <property type="protein sequence ID" value="JAH93876.1"/>
    <property type="molecule type" value="Transcribed_RNA"/>
</dbReference>
<protein>
    <submittedName>
        <fullName evidence="1">Uncharacterized protein</fullName>
    </submittedName>
</protein>
<sequence>MTQQVICKFSKFKDVLFEQCCFDSLHFLFVLVDRFCAFTLTSVPDLTVFTIFETNSNLIQQKLTSIVPFRKWPISQVSIFKS</sequence>